<dbReference type="RefSeq" id="WP_188956824.1">
    <property type="nucleotide sequence ID" value="NZ_BMIB01000004.1"/>
</dbReference>
<dbReference type="Proteomes" id="UP000627292">
    <property type="component" value="Unassembled WGS sequence"/>
</dbReference>
<evidence type="ECO:0000313" key="2">
    <source>
        <dbReference type="Proteomes" id="UP000627292"/>
    </source>
</evidence>
<reference evidence="1" key="2">
    <citation type="submission" date="2020-09" db="EMBL/GenBank/DDBJ databases">
        <authorList>
            <person name="Sun Q."/>
            <person name="Zhou Y."/>
        </authorList>
    </citation>
    <scope>NUCLEOTIDE SEQUENCE</scope>
    <source>
        <strain evidence="1">CGMCC 1.15290</strain>
    </source>
</reference>
<proteinExistence type="predicted"/>
<protein>
    <submittedName>
        <fullName evidence="1">Uncharacterized protein</fullName>
    </submittedName>
</protein>
<sequence length="75" mass="8660">MKRYKNLSGNSGVLLYEAGADCIHIRFRGSDGVYVYNYHKPGKRHVEAMKKRAQEGKELSTYISRYVKDNYADVL</sequence>
<evidence type="ECO:0000313" key="1">
    <source>
        <dbReference type="EMBL" id="GGH78378.1"/>
    </source>
</evidence>
<accession>A0A917J3R8</accession>
<reference evidence="1" key="1">
    <citation type="journal article" date="2014" name="Int. J. Syst. Evol. Microbiol.">
        <title>Complete genome sequence of Corynebacterium casei LMG S-19264T (=DSM 44701T), isolated from a smear-ripened cheese.</title>
        <authorList>
            <consortium name="US DOE Joint Genome Institute (JGI-PGF)"/>
            <person name="Walter F."/>
            <person name="Albersmeier A."/>
            <person name="Kalinowski J."/>
            <person name="Ruckert C."/>
        </authorList>
    </citation>
    <scope>NUCLEOTIDE SEQUENCE</scope>
    <source>
        <strain evidence="1">CGMCC 1.15290</strain>
    </source>
</reference>
<name>A0A917J3R8_9BACT</name>
<comment type="caution">
    <text evidence="1">The sequence shown here is derived from an EMBL/GenBank/DDBJ whole genome shotgun (WGS) entry which is preliminary data.</text>
</comment>
<keyword evidence="2" id="KW-1185">Reference proteome</keyword>
<gene>
    <name evidence="1" type="ORF">GCM10011379_46180</name>
</gene>
<dbReference type="EMBL" id="BMIB01000004">
    <property type="protein sequence ID" value="GGH78378.1"/>
    <property type="molecule type" value="Genomic_DNA"/>
</dbReference>
<dbReference type="AlphaFoldDB" id="A0A917J3R8"/>
<organism evidence="1 2">
    <name type="scientific">Filimonas zeae</name>
    <dbReference type="NCBI Taxonomy" id="1737353"/>
    <lineage>
        <taxon>Bacteria</taxon>
        <taxon>Pseudomonadati</taxon>
        <taxon>Bacteroidota</taxon>
        <taxon>Chitinophagia</taxon>
        <taxon>Chitinophagales</taxon>
        <taxon>Chitinophagaceae</taxon>
        <taxon>Filimonas</taxon>
    </lineage>
</organism>